<name>A0A0V0H5N6_SOLCH</name>
<protein>
    <submittedName>
        <fullName evidence="1">Putative ovule protein</fullName>
    </submittedName>
</protein>
<dbReference type="EMBL" id="GEDG01025091">
    <property type="protein sequence ID" value="JAP15491.1"/>
    <property type="molecule type" value="Transcribed_RNA"/>
</dbReference>
<dbReference type="AlphaFoldDB" id="A0A0V0H5N6"/>
<organism evidence="1">
    <name type="scientific">Solanum chacoense</name>
    <name type="common">Chaco potato</name>
    <dbReference type="NCBI Taxonomy" id="4108"/>
    <lineage>
        <taxon>Eukaryota</taxon>
        <taxon>Viridiplantae</taxon>
        <taxon>Streptophyta</taxon>
        <taxon>Embryophyta</taxon>
        <taxon>Tracheophyta</taxon>
        <taxon>Spermatophyta</taxon>
        <taxon>Magnoliopsida</taxon>
        <taxon>eudicotyledons</taxon>
        <taxon>Gunneridae</taxon>
        <taxon>Pentapetalae</taxon>
        <taxon>asterids</taxon>
        <taxon>lamiids</taxon>
        <taxon>Solanales</taxon>
        <taxon>Solanaceae</taxon>
        <taxon>Solanoideae</taxon>
        <taxon>Solaneae</taxon>
        <taxon>Solanum</taxon>
    </lineage>
</organism>
<accession>A0A0V0H5N6</accession>
<sequence>MVKNGIRELPAEEKIGVGVAALQLEGEDIGSIFIQSLGMIKWRLQRGPNIIPEKFIRLEDSK</sequence>
<reference evidence="1" key="1">
    <citation type="submission" date="2015-12" db="EMBL/GenBank/DDBJ databases">
        <title>Gene expression during late stages of embryo sac development: a critical building block for successful pollen-pistil interactions.</title>
        <authorList>
            <person name="Liu Y."/>
            <person name="Joly V."/>
            <person name="Sabar M."/>
            <person name="Matton D.P."/>
        </authorList>
    </citation>
    <scope>NUCLEOTIDE SEQUENCE</scope>
</reference>
<evidence type="ECO:0000313" key="1">
    <source>
        <dbReference type="EMBL" id="JAP15491.1"/>
    </source>
</evidence>
<proteinExistence type="predicted"/>